<keyword evidence="9" id="KW-0902">Two-component regulatory system</keyword>
<evidence type="ECO:0000256" key="6">
    <source>
        <dbReference type="ARBA" id="ARBA00022692"/>
    </source>
</evidence>
<dbReference type="PANTHER" id="PTHR45436:SF8">
    <property type="entry name" value="HISTIDINE KINASE"/>
    <property type="match status" value="1"/>
</dbReference>
<dbReference type="AlphaFoldDB" id="A0A0M2RGX1"/>
<dbReference type="Gene3D" id="6.10.340.10">
    <property type="match status" value="1"/>
</dbReference>
<dbReference type="InterPro" id="IPR005467">
    <property type="entry name" value="His_kinase_dom"/>
</dbReference>
<dbReference type="InterPro" id="IPR036097">
    <property type="entry name" value="HisK_dim/P_sf"/>
</dbReference>
<dbReference type="Pfam" id="PF02518">
    <property type="entry name" value="HATPase_c"/>
    <property type="match status" value="1"/>
</dbReference>
<dbReference type="InterPro" id="IPR003660">
    <property type="entry name" value="HAMP_dom"/>
</dbReference>
<dbReference type="CDD" id="cd00082">
    <property type="entry name" value="HisKA"/>
    <property type="match status" value="1"/>
</dbReference>
<keyword evidence="4" id="KW-0597">Phosphoprotein</keyword>
<comment type="catalytic activity">
    <reaction evidence="1">
        <text>ATP + protein L-histidine = ADP + protein N-phospho-L-histidine.</text>
        <dbReference type="EC" id="2.7.13.3"/>
    </reaction>
</comment>
<evidence type="ECO:0000313" key="15">
    <source>
        <dbReference type="Proteomes" id="UP000034491"/>
    </source>
</evidence>
<dbReference type="SMART" id="SM00304">
    <property type="entry name" value="HAMP"/>
    <property type="match status" value="1"/>
</dbReference>
<dbReference type="EC" id="2.7.13.3" evidence="3"/>
<dbReference type="SUPFAM" id="SSF158472">
    <property type="entry name" value="HAMP domain-like"/>
    <property type="match status" value="1"/>
</dbReference>
<name>A0A0M2RGX1_9PROT</name>
<dbReference type="CDD" id="cd00075">
    <property type="entry name" value="HATPase"/>
    <property type="match status" value="1"/>
</dbReference>
<feature type="domain" description="Histidine kinase" evidence="12">
    <location>
        <begin position="220"/>
        <end position="444"/>
    </location>
</feature>
<dbReference type="SUPFAM" id="SSF47384">
    <property type="entry name" value="Homodimeric domain of signal transducing histidine kinase"/>
    <property type="match status" value="1"/>
</dbReference>
<evidence type="ECO:0000256" key="10">
    <source>
        <dbReference type="ARBA" id="ARBA00023136"/>
    </source>
</evidence>
<evidence type="ECO:0000259" key="13">
    <source>
        <dbReference type="PROSITE" id="PS50885"/>
    </source>
</evidence>
<evidence type="ECO:0000256" key="2">
    <source>
        <dbReference type="ARBA" id="ARBA00004370"/>
    </source>
</evidence>
<dbReference type="InterPro" id="IPR003594">
    <property type="entry name" value="HATPase_dom"/>
</dbReference>
<sequence length="451" mass="50620">MFIISTLVFEAVVSETSEYFMEKEIDSKLQTKISDMRGVYELGGIDLLTKLIEKRSAQSDAETRIYLLADADFQKLSGNINHWPAGVPRIAGWTELEDTDENPNEYRFLALNLDDKYYLLLGLDTIKEEELEDYVFLIFLGAVLFSITGGCAAGFFLHHNLKNRLDLISNTCTDIMQGHFSHRIPVSHTSDEIDVMAHTLNAMLDRIETLMDGIRHVTDNIAHDLRTPLTRVHGRLESLLVLTKGDKNRQLVESTIAEVDQLLMTFTALLSISRLETGELETNFKPIRLPHLVKDTIEIYEPLAEDKGQQIILNDALMSQHTDNSRSSGDKPLISGDCDLIAQCVSNLLDNAIKYGPENSVITIRIDNSDTHVTLSIHDQGNGIPEAEHKKVLERFYRVESSRNLPGNGLGLALVSAVIHLHNGNMKFRNEKGFQVEVSLPIATPLRTTKI</sequence>
<dbReference type="Proteomes" id="UP000034491">
    <property type="component" value="Unassembled WGS sequence"/>
</dbReference>
<dbReference type="InterPro" id="IPR004358">
    <property type="entry name" value="Sig_transdc_His_kin-like_C"/>
</dbReference>
<dbReference type="InterPro" id="IPR003661">
    <property type="entry name" value="HisK_dim/P_dom"/>
</dbReference>
<dbReference type="Gene3D" id="1.10.287.130">
    <property type="match status" value="1"/>
</dbReference>
<keyword evidence="8 11" id="KW-1133">Transmembrane helix</keyword>
<evidence type="ECO:0000259" key="12">
    <source>
        <dbReference type="PROSITE" id="PS50109"/>
    </source>
</evidence>
<dbReference type="SMART" id="SM00388">
    <property type="entry name" value="HisKA"/>
    <property type="match status" value="1"/>
</dbReference>
<evidence type="ECO:0000256" key="5">
    <source>
        <dbReference type="ARBA" id="ARBA00022679"/>
    </source>
</evidence>
<dbReference type="Pfam" id="PF00672">
    <property type="entry name" value="HAMP"/>
    <property type="match status" value="1"/>
</dbReference>
<evidence type="ECO:0000313" key="14">
    <source>
        <dbReference type="EMBL" id="KKJ78818.1"/>
    </source>
</evidence>
<dbReference type="Gene3D" id="3.30.565.10">
    <property type="entry name" value="Histidine kinase-like ATPase, C-terminal domain"/>
    <property type="match status" value="1"/>
</dbReference>
<keyword evidence="7" id="KW-0418">Kinase</keyword>
<keyword evidence="6 11" id="KW-0812">Transmembrane</keyword>
<comment type="subcellular location">
    <subcellularLocation>
        <location evidence="2">Membrane</location>
    </subcellularLocation>
</comment>
<dbReference type="CDD" id="cd06225">
    <property type="entry name" value="HAMP"/>
    <property type="match status" value="1"/>
</dbReference>
<dbReference type="SUPFAM" id="SSF55874">
    <property type="entry name" value="ATPase domain of HSP90 chaperone/DNA topoisomerase II/histidine kinase"/>
    <property type="match status" value="1"/>
</dbReference>
<dbReference type="EMBL" id="LANI01000001">
    <property type="protein sequence ID" value="KKJ78818.1"/>
    <property type="molecule type" value="Genomic_DNA"/>
</dbReference>
<evidence type="ECO:0000256" key="1">
    <source>
        <dbReference type="ARBA" id="ARBA00000085"/>
    </source>
</evidence>
<dbReference type="GO" id="GO:0005886">
    <property type="term" value="C:plasma membrane"/>
    <property type="evidence" value="ECO:0007669"/>
    <property type="project" value="TreeGrafter"/>
</dbReference>
<dbReference type="PROSITE" id="PS50885">
    <property type="entry name" value="HAMP"/>
    <property type="match status" value="1"/>
</dbReference>
<dbReference type="InterPro" id="IPR036890">
    <property type="entry name" value="HATPase_C_sf"/>
</dbReference>
<dbReference type="InterPro" id="IPR050428">
    <property type="entry name" value="TCS_sensor_his_kinase"/>
</dbReference>
<dbReference type="SMART" id="SM00387">
    <property type="entry name" value="HATPase_c"/>
    <property type="match status" value="1"/>
</dbReference>
<dbReference type="PRINTS" id="PR00344">
    <property type="entry name" value="BCTRLSENSOR"/>
</dbReference>
<evidence type="ECO:0000256" key="9">
    <source>
        <dbReference type="ARBA" id="ARBA00023012"/>
    </source>
</evidence>
<evidence type="ECO:0000256" key="3">
    <source>
        <dbReference type="ARBA" id="ARBA00012438"/>
    </source>
</evidence>
<comment type="caution">
    <text evidence="14">The sequence shown here is derived from an EMBL/GenBank/DDBJ whole genome shotgun (WGS) entry which is preliminary data.</text>
</comment>
<keyword evidence="15" id="KW-1185">Reference proteome</keyword>
<reference evidence="14 15" key="1">
    <citation type="submission" date="2015-03" db="EMBL/GenBank/DDBJ databases">
        <title>Genome sequence of Kiloniella sp. P1-1, isolated from the gut microflora of Pacific white shrimp, Penaeus vannamei.</title>
        <authorList>
            <person name="Shao Z."/>
            <person name="Wang L."/>
            <person name="Li X."/>
        </authorList>
    </citation>
    <scope>NUCLEOTIDE SEQUENCE [LARGE SCALE GENOMIC DNA]</scope>
    <source>
        <strain evidence="14 15">P1-1</strain>
    </source>
</reference>
<dbReference type="GO" id="GO:0000155">
    <property type="term" value="F:phosphorelay sensor kinase activity"/>
    <property type="evidence" value="ECO:0007669"/>
    <property type="project" value="InterPro"/>
</dbReference>
<protein>
    <recommendedName>
        <fullName evidence="3">histidine kinase</fullName>
        <ecNumber evidence="3">2.7.13.3</ecNumber>
    </recommendedName>
</protein>
<feature type="domain" description="HAMP" evidence="13">
    <location>
        <begin position="159"/>
        <end position="212"/>
    </location>
</feature>
<evidence type="ECO:0000256" key="4">
    <source>
        <dbReference type="ARBA" id="ARBA00022553"/>
    </source>
</evidence>
<evidence type="ECO:0000256" key="8">
    <source>
        <dbReference type="ARBA" id="ARBA00022989"/>
    </source>
</evidence>
<proteinExistence type="predicted"/>
<keyword evidence="5" id="KW-0808">Transferase</keyword>
<accession>A0A0M2RGX1</accession>
<dbReference type="Pfam" id="PF00512">
    <property type="entry name" value="HisKA"/>
    <property type="match status" value="1"/>
</dbReference>
<dbReference type="STRING" id="1549748.WH95_00715"/>
<evidence type="ECO:0000256" key="11">
    <source>
        <dbReference type="SAM" id="Phobius"/>
    </source>
</evidence>
<keyword evidence="10 11" id="KW-0472">Membrane</keyword>
<dbReference type="PANTHER" id="PTHR45436">
    <property type="entry name" value="SENSOR HISTIDINE KINASE YKOH"/>
    <property type="match status" value="1"/>
</dbReference>
<dbReference type="PROSITE" id="PS50109">
    <property type="entry name" value="HIS_KIN"/>
    <property type="match status" value="1"/>
</dbReference>
<evidence type="ECO:0000256" key="7">
    <source>
        <dbReference type="ARBA" id="ARBA00022777"/>
    </source>
</evidence>
<gene>
    <name evidence="14" type="ORF">WH95_00715</name>
</gene>
<feature type="transmembrane region" description="Helical" evidence="11">
    <location>
        <begin position="134"/>
        <end position="157"/>
    </location>
</feature>
<organism evidence="14 15">
    <name type="scientific">Kiloniella litopenaei</name>
    <dbReference type="NCBI Taxonomy" id="1549748"/>
    <lineage>
        <taxon>Bacteria</taxon>
        <taxon>Pseudomonadati</taxon>
        <taxon>Pseudomonadota</taxon>
        <taxon>Alphaproteobacteria</taxon>
        <taxon>Rhodospirillales</taxon>
        <taxon>Kiloniellaceae</taxon>
        <taxon>Kiloniella</taxon>
    </lineage>
</organism>